<evidence type="ECO:0000259" key="1">
    <source>
        <dbReference type="Pfam" id="PF24832"/>
    </source>
</evidence>
<reference evidence="2" key="1">
    <citation type="journal article" date="2023" name="Int. J. Syst. Evol. Microbiol.">
        <title>&lt;i&gt;Shewanella septentrionalis&lt;/i&gt; sp. nov. and &lt;i&gt;Shewanella holmiensis&lt;/i&gt; sp. nov., isolated from Baltic Sea water and sediments.</title>
        <authorList>
            <person name="Martin-Rodriguez A.J."/>
            <person name="Thorell K."/>
            <person name="Joffre E."/>
            <person name="Jensie-Markopoulos S."/>
            <person name="Moore E.R.B."/>
            <person name="Sjoling A."/>
        </authorList>
    </citation>
    <scope>NUCLEOTIDE SEQUENCE</scope>
    <source>
        <strain evidence="2">SP1W3</strain>
    </source>
</reference>
<accession>A0A9X3B3R0</accession>
<evidence type="ECO:0000313" key="3">
    <source>
        <dbReference type="Proteomes" id="UP001155604"/>
    </source>
</evidence>
<dbReference type="Pfam" id="PF24832">
    <property type="entry name" value="DUF7716"/>
    <property type="match status" value="1"/>
</dbReference>
<dbReference type="RefSeq" id="WP_261273996.1">
    <property type="nucleotide sequence ID" value="NZ_JAMTCC010000069.1"/>
</dbReference>
<dbReference type="Proteomes" id="UP001155604">
    <property type="component" value="Unassembled WGS sequence"/>
</dbReference>
<dbReference type="AlphaFoldDB" id="A0A9X3B3R0"/>
<proteinExistence type="predicted"/>
<evidence type="ECO:0000313" key="2">
    <source>
        <dbReference type="EMBL" id="MCT7947973.1"/>
    </source>
</evidence>
<dbReference type="InterPro" id="IPR056133">
    <property type="entry name" value="DUF7716"/>
</dbReference>
<comment type="caution">
    <text evidence="2">The sequence shown here is derived from an EMBL/GenBank/DDBJ whole genome shotgun (WGS) entry which is preliminary data.</text>
</comment>
<feature type="non-terminal residue" evidence="2">
    <location>
        <position position="1"/>
    </location>
</feature>
<gene>
    <name evidence="2" type="ORF">NE536_21745</name>
</gene>
<feature type="domain" description="DUF7716" evidence="1">
    <location>
        <begin position="11"/>
        <end position="112"/>
    </location>
</feature>
<keyword evidence="3" id="KW-1185">Reference proteome</keyword>
<name>A0A9X3B3R0_9GAMM</name>
<protein>
    <recommendedName>
        <fullName evidence="1">DUF7716 domain-containing protein</fullName>
    </recommendedName>
</protein>
<dbReference type="EMBL" id="JAMTCC010000069">
    <property type="protein sequence ID" value="MCT7947973.1"/>
    <property type="molecule type" value="Genomic_DNA"/>
</dbReference>
<organism evidence="2 3">
    <name type="scientific">Shewanella septentrionalis</name>
    <dbReference type="NCBI Taxonomy" id="2952223"/>
    <lineage>
        <taxon>Bacteria</taxon>
        <taxon>Pseudomonadati</taxon>
        <taxon>Pseudomonadota</taxon>
        <taxon>Gammaproteobacteria</taxon>
        <taxon>Alteromonadales</taxon>
        <taxon>Shewanellaceae</taxon>
        <taxon>Shewanella</taxon>
    </lineage>
</organism>
<sequence>YHKRCVMRLELTLKNMLDKIESLDWKWDVYIPSNKEINDSILCLILDDDTEEDRGSDDEPIYPTSIGYKSFLSVSDLQSIKSNLLQQNSEAGLNELISAAKYYYENDAFININR</sequence>